<evidence type="ECO:0000256" key="6">
    <source>
        <dbReference type="ARBA" id="ARBA00022840"/>
    </source>
</evidence>
<dbReference type="SUPFAM" id="SSF54495">
    <property type="entry name" value="UBC-like"/>
    <property type="match status" value="1"/>
</dbReference>
<dbReference type="InterPro" id="IPR016135">
    <property type="entry name" value="UBQ-conjugating_enzyme/RWD"/>
</dbReference>
<dbReference type="Gene3D" id="3.10.110.10">
    <property type="entry name" value="Ubiquitin Conjugating Enzyme"/>
    <property type="match status" value="1"/>
</dbReference>
<comment type="catalytic activity">
    <reaction evidence="1">
        <text>S-ubiquitinyl-[E1 ubiquitin-activating enzyme]-L-cysteine + [E2 ubiquitin-conjugating enzyme]-L-cysteine = [E1 ubiquitin-activating enzyme]-L-cysteine + S-ubiquitinyl-[E2 ubiquitin-conjugating enzyme]-L-cysteine.</text>
        <dbReference type="EC" id="2.3.2.23"/>
    </reaction>
</comment>
<evidence type="ECO:0000256" key="8">
    <source>
        <dbReference type="RuleBase" id="RU362109"/>
    </source>
</evidence>
<dbReference type="PROSITE" id="PS50127">
    <property type="entry name" value="UBC_2"/>
    <property type="match status" value="1"/>
</dbReference>
<dbReference type="PROSITE" id="PS00183">
    <property type="entry name" value="UBC_1"/>
    <property type="match status" value="1"/>
</dbReference>
<evidence type="ECO:0000256" key="1">
    <source>
        <dbReference type="ARBA" id="ARBA00000485"/>
    </source>
</evidence>
<dbReference type="EMBL" id="HBGF01044092">
    <property type="protein sequence ID" value="CAD9144567.1"/>
    <property type="molecule type" value="Transcribed_RNA"/>
</dbReference>
<dbReference type="AlphaFoldDB" id="A0A7S1QPV0"/>
<keyword evidence="4 8" id="KW-0547">Nucleotide-binding</keyword>
<evidence type="ECO:0000256" key="3">
    <source>
        <dbReference type="ARBA" id="ARBA00022679"/>
    </source>
</evidence>
<accession>A0A7S1QPV0</accession>
<evidence type="ECO:0000256" key="5">
    <source>
        <dbReference type="ARBA" id="ARBA00022786"/>
    </source>
</evidence>
<feature type="domain" description="UBC core" evidence="9">
    <location>
        <begin position="1"/>
        <end position="149"/>
    </location>
</feature>
<dbReference type="InterPro" id="IPR000608">
    <property type="entry name" value="UBC"/>
</dbReference>
<comment type="pathway">
    <text evidence="2">Protein modification; protein ubiquitination.</text>
</comment>
<dbReference type="GO" id="GO:0061631">
    <property type="term" value="F:ubiquitin conjugating enzyme activity"/>
    <property type="evidence" value="ECO:0007669"/>
    <property type="project" value="UniProtKB-EC"/>
</dbReference>
<proteinExistence type="inferred from homology"/>
<protein>
    <recommendedName>
        <fullName evidence="9">UBC core domain-containing protein</fullName>
    </recommendedName>
</protein>
<evidence type="ECO:0000259" key="9">
    <source>
        <dbReference type="PROSITE" id="PS50127"/>
    </source>
</evidence>
<evidence type="ECO:0000256" key="2">
    <source>
        <dbReference type="ARBA" id="ARBA00004906"/>
    </source>
</evidence>
<evidence type="ECO:0000256" key="7">
    <source>
        <dbReference type="PROSITE-ProRule" id="PRU10133"/>
    </source>
</evidence>
<evidence type="ECO:0000256" key="4">
    <source>
        <dbReference type="ARBA" id="ARBA00022741"/>
    </source>
</evidence>
<name>A0A7S1QPV0_NEODS</name>
<organism evidence="10">
    <name type="scientific">Neobodo designis</name>
    <name type="common">Flagellated protozoan</name>
    <name type="synonym">Bodo designis</name>
    <dbReference type="NCBI Taxonomy" id="312471"/>
    <lineage>
        <taxon>Eukaryota</taxon>
        <taxon>Discoba</taxon>
        <taxon>Euglenozoa</taxon>
        <taxon>Kinetoplastea</taxon>
        <taxon>Metakinetoplastina</taxon>
        <taxon>Neobodonida</taxon>
        <taxon>Neobodo</taxon>
    </lineage>
</organism>
<comment type="similarity">
    <text evidence="8">Belongs to the ubiquitin-conjugating enzyme family.</text>
</comment>
<sequence length="149" mass="16697">MALRRLTKELKDLPRETEGSNVSASPVDEKNLFHWRAVILGPEGSPYEGGSFHLDVQFPSDYPFKPPKVTFRTKVYHPNINDNGGICLDILRDQWTPALSAAKVLLSVSSLLTDPNVDHGLREEAVRQLRSDPAGFHRTAKEWTAKFAT</sequence>
<reference evidence="10" key="1">
    <citation type="submission" date="2021-01" db="EMBL/GenBank/DDBJ databases">
        <authorList>
            <person name="Corre E."/>
            <person name="Pelletier E."/>
            <person name="Niang G."/>
            <person name="Scheremetjew M."/>
            <person name="Finn R."/>
            <person name="Kale V."/>
            <person name="Holt S."/>
            <person name="Cochrane G."/>
            <person name="Meng A."/>
            <person name="Brown T."/>
            <person name="Cohen L."/>
        </authorList>
    </citation>
    <scope>NUCLEOTIDE SEQUENCE</scope>
    <source>
        <strain evidence="10">CCAP 1951/1</strain>
    </source>
</reference>
<feature type="active site" description="Glycyl thioester intermediate" evidence="7">
    <location>
        <position position="87"/>
    </location>
</feature>
<keyword evidence="5 8" id="KW-0833">Ubl conjugation pathway</keyword>
<gene>
    <name evidence="10" type="ORF">NDES1114_LOCUS29515</name>
</gene>
<dbReference type="Pfam" id="PF00179">
    <property type="entry name" value="UQ_con"/>
    <property type="match status" value="1"/>
</dbReference>
<dbReference type="SMART" id="SM00212">
    <property type="entry name" value="UBCc"/>
    <property type="match status" value="1"/>
</dbReference>
<dbReference type="GO" id="GO:0005524">
    <property type="term" value="F:ATP binding"/>
    <property type="evidence" value="ECO:0007669"/>
    <property type="project" value="UniProtKB-UniRule"/>
</dbReference>
<evidence type="ECO:0000313" key="10">
    <source>
        <dbReference type="EMBL" id="CAD9144567.1"/>
    </source>
</evidence>
<keyword evidence="3" id="KW-0808">Transferase</keyword>
<dbReference type="FunFam" id="3.10.110.10:FF:000101">
    <property type="entry name" value="Ubiquitin-conjugating enzyme E2 D2"/>
    <property type="match status" value="1"/>
</dbReference>
<dbReference type="PANTHER" id="PTHR24068">
    <property type="entry name" value="UBIQUITIN-CONJUGATING ENZYME E2"/>
    <property type="match status" value="1"/>
</dbReference>
<keyword evidence="6 8" id="KW-0067">ATP-binding</keyword>
<dbReference type="InterPro" id="IPR023313">
    <property type="entry name" value="UBQ-conjugating_AS"/>
</dbReference>